<reference evidence="2 3" key="1">
    <citation type="submission" date="2015-11" db="EMBL/GenBank/DDBJ databases">
        <title>Expanding the genomic diversity of Burkholderia species for the development of highly accurate diagnostics.</title>
        <authorList>
            <person name="Sahl J."/>
            <person name="Keim P."/>
            <person name="Wagner D."/>
        </authorList>
    </citation>
    <scope>NUCLEOTIDE SEQUENCE [LARGE SCALE GENOMIC DNA]</scope>
    <source>
        <strain evidence="2 3">RF32-BP12</strain>
    </source>
</reference>
<protein>
    <submittedName>
        <fullName evidence="2">Uncharacterized protein</fullName>
    </submittedName>
</protein>
<evidence type="ECO:0000313" key="3">
    <source>
        <dbReference type="Proteomes" id="UP000056450"/>
    </source>
</evidence>
<feature type="region of interest" description="Disordered" evidence="1">
    <location>
        <begin position="43"/>
        <end position="68"/>
    </location>
</feature>
<accession>A0AAP1C4X9</accession>
<organism evidence="2 3">
    <name type="scientific">Burkholderia latens</name>
    <dbReference type="NCBI Taxonomy" id="488446"/>
    <lineage>
        <taxon>Bacteria</taxon>
        <taxon>Pseudomonadati</taxon>
        <taxon>Pseudomonadota</taxon>
        <taxon>Betaproteobacteria</taxon>
        <taxon>Burkholderiales</taxon>
        <taxon>Burkholderiaceae</taxon>
        <taxon>Burkholderia</taxon>
        <taxon>Burkholderia cepacia complex</taxon>
    </lineage>
</organism>
<name>A0AAP1C4X9_9BURK</name>
<evidence type="ECO:0000256" key="1">
    <source>
        <dbReference type="SAM" id="MobiDB-lite"/>
    </source>
</evidence>
<comment type="caution">
    <text evidence="2">The sequence shown here is derived from an EMBL/GenBank/DDBJ whole genome shotgun (WGS) entry which is preliminary data.</text>
</comment>
<proteinExistence type="predicted"/>
<dbReference type="Proteomes" id="UP000056450">
    <property type="component" value="Unassembled WGS sequence"/>
</dbReference>
<dbReference type="AlphaFoldDB" id="A0AAP1C4X9"/>
<dbReference type="EMBL" id="LOTQ01000030">
    <property type="protein sequence ID" value="KVA04414.1"/>
    <property type="molecule type" value="Genomic_DNA"/>
</dbReference>
<gene>
    <name evidence="2" type="ORF">WI41_20105</name>
</gene>
<evidence type="ECO:0000313" key="2">
    <source>
        <dbReference type="EMBL" id="KVA04414.1"/>
    </source>
</evidence>
<sequence length="68" mass="7809">MGKPERSNTNRPTRASIHHEFANNRHALAYLRSPRAIVAGRRIFGPDAGQAPRMRAWPPRPRQRPDSR</sequence>